<dbReference type="Proteomes" id="UP000663866">
    <property type="component" value="Unassembled WGS sequence"/>
</dbReference>
<accession>A0A820NFS2</accession>
<reference evidence="2" key="1">
    <citation type="submission" date="2021-02" db="EMBL/GenBank/DDBJ databases">
        <authorList>
            <person name="Nowell W R."/>
        </authorList>
    </citation>
    <scope>NUCLEOTIDE SEQUENCE</scope>
</reference>
<comment type="caution">
    <text evidence="2">The sequence shown here is derived from an EMBL/GenBank/DDBJ whole genome shotgun (WGS) entry which is preliminary data.</text>
</comment>
<name>A0A820NFS2_9BILA</name>
<feature type="compositionally biased region" description="Low complexity" evidence="1">
    <location>
        <begin position="83"/>
        <end position="93"/>
    </location>
</feature>
<feature type="compositionally biased region" description="Basic residues" evidence="1">
    <location>
        <begin position="163"/>
        <end position="178"/>
    </location>
</feature>
<dbReference type="AlphaFoldDB" id="A0A820NFS2"/>
<evidence type="ECO:0000256" key="1">
    <source>
        <dbReference type="SAM" id="MobiDB-lite"/>
    </source>
</evidence>
<sequence>MTASNKFIKHFRDLQAGESEKAGAAETLAYLNGELSFQEYEKRVREANTDYSNVSVGKVLDTREAEIVDIDELIDEMSDLDDLSGLSSASTSDNSDESQPNNESLKRKKNDSESKAKRRRRKKQQQGSDENSDDDEDECEEKVMDPNEMRNRMVQHLEQMRLAKQKKKKQTNKSKNRKCSAPSVSIAEKVPKSRLNQECQALM</sequence>
<gene>
    <name evidence="2" type="ORF">OVN521_LOCUS34114</name>
</gene>
<organism evidence="2 3">
    <name type="scientific">Rotaria magnacalcarata</name>
    <dbReference type="NCBI Taxonomy" id="392030"/>
    <lineage>
        <taxon>Eukaryota</taxon>
        <taxon>Metazoa</taxon>
        <taxon>Spiralia</taxon>
        <taxon>Gnathifera</taxon>
        <taxon>Rotifera</taxon>
        <taxon>Eurotatoria</taxon>
        <taxon>Bdelloidea</taxon>
        <taxon>Philodinida</taxon>
        <taxon>Philodinidae</taxon>
        <taxon>Rotaria</taxon>
    </lineage>
</organism>
<feature type="compositionally biased region" description="Basic and acidic residues" evidence="1">
    <location>
        <begin position="141"/>
        <end position="151"/>
    </location>
</feature>
<feature type="non-terminal residue" evidence="2">
    <location>
        <position position="1"/>
    </location>
</feature>
<evidence type="ECO:0000313" key="2">
    <source>
        <dbReference type="EMBL" id="CAF4387982.1"/>
    </source>
</evidence>
<dbReference type="EMBL" id="CAJOBG010039593">
    <property type="protein sequence ID" value="CAF4387982.1"/>
    <property type="molecule type" value="Genomic_DNA"/>
</dbReference>
<feature type="compositionally biased region" description="Polar residues" evidence="1">
    <location>
        <begin position="194"/>
        <end position="203"/>
    </location>
</feature>
<keyword evidence="3" id="KW-1185">Reference proteome</keyword>
<feature type="region of interest" description="Disordered" evidence="1">
    <location>
        <begin position="78"/>
        <end position="203"/>
    </location>
</feature>
<protein>
    <submittedName>
        <fullName evidence="2">Uncharacterized protein</fullName>
    </submittedName>
</protein>
<evidence type="ECO:0000313" key="3">
    <source>
        <dbReference type="Proteomes" id="UP000663866"/>
    </source>
</evidence>
<proteinExistence type="predicted"/>
<feature type="compositionally biased region" description="Acidic residues" evidence="1">
    <location>
        <begin position="130"/>
        <end position="140"/>
    </location>
</feature>